<keyword evidence="2" id="KW-0812">Transmembrane</keyword>
<evidence type="ECO:0000256" key="2">
    <source>
        <dbReference type="SAM" id="Phobius"/>
    </source>
</evidence>
<keyword evidence="4" id="KW-1185">Reference proteome</keyword>
<accession>A0AAD6NFV4</accession>
<dbReference type="AlphaFoldDB" id="A0AAD6NFV4"/>
<evidence type="ECO:0000256" key="1">
    <source>
        <dbReference type="SAM" id="MobiDB-lite"/>
    </source>
</evidence>
<feature type="compositionally biased region" description="Basic and acidic residues" evidence="1">
    <location>
        <begin position="86"/>
        <end position="100"/>
    </location>
</feature>
<proteinExistence type="predicted"/>
<gene>
    <name evidence="3" type="ORF">Dda_8678</name>
</gene>
<name>A0AAD6NFV4_DREDA</name>
<feature type="transmembrane region" description="Helical" evidence="2">
    <location>
        <begin position="20"/>
        <end position="44"/>
    </location>
</feature>
<reference evidence="3" key="1">
    <citation type="submission" date="2023-01" db="EMBL/GenBank/DDBJ databases">
        <title>The chitinases involved in constricting ring structure development in the nematode-trapping fungus Drechslerella dactyloides.</title>
        <authorList>
            <person name="Wang R."/>
            <person name="Zhang L."/>
            <person name="Tang P."/>
            <person name="Li S."/>
            <person name="Liang L."/>
        </authorList>
    </citation>
    <scope>NUCLEOTIDE SEQUENCE</scope>
    <source>
        <strain evidence="3">YMF1.00031</strain>
    </source>
</reference>
<organism evidence="3 4">
    <name type="scientific">Drechslerella dactyloides</name>
    <name type="common">Nematode-trapping fungus</name>
    <name type="synonym">Arthrobotrys dactyloides</name>
    <dbReference type="NCBI Taxonomy" id="74499"/>
    <lineage>
        <taxon>Eukaryota</taxon>
        <taxon>Fungi</taxon>
        <taxon>Dikarya</taxon>
        <taxon>Ascomycota</taxon>
        <taxon>Pezizomycotina</taxon>
        <taxon>Orbiliomycetes</taxon>
        <taxon>Orbiliales</taxon>
        <taxon>Orbiliaceae</taxon>
        <taxon>Drechslerella</taxon>
    </lineage>
</organism>
<sequence>MGIDAKNVSPKLPGFLKDSLIGVLIAIAAIALLVFTAVVIPRVVKYRQAQRRRPLHQQTDGKDSEGETAGILAPRRADTDPDLESSEGKSDGLKGLERPQLRVLEPELPLDTYHPGNSVH</sequence>
<feature type="region of interest" description="Disordered" evidence="1">
    <location>
        <begin position="49"/>
        <end position="120"/>
    </location>
</feature>
<evidence type="ECO:0000313" key="3">
    <source>
        <dbReference type="EMBL" id="KAJ6256810.1"/>
    </source>
</evidence>
<comment type="caution">
    <text evidence="3">The sequence shown here is derived from an EMBL/GenBank/DDBJ whole genome shotgun (WGS) entry which is preliminary data.</text>
</comment>
<dbReference type="EMBL" id="JAQGDS010000012">
    <property type="protein sequence ID" value="KAJ6256810.1"/>
    <property type="molecule type" value="Genomic_DNA"/>
</dbReference>
<protein>
    <submittedName>
        <fullName evidence="3">Uncharacterized protein</fullName>
    </submittedName>
</protein>
<keyword evidence="2" id="KW-1133">Transmembrane helix</keyword>
<evidence type="ECO:0000313" key="4">
    <source>
        <dbReference type="Proteomes" id="UP001221413"/>
    </source>
</evidence>
<keyword evidence="2" id="KW-0472">Membrane</keyword>
<dbReference type="Proteomes" id="UP001221413">
    <property type="component" value="Unassembled WGS sequence"/>
</dbReference>